<dbReference type="InterPro" id="IPR016187">
    <property type="entry name" value="CTDL_fold"/>
</dbReference>
<sequence>MVRLTILVVGLTLIATFFTAEGALSMPSSSLGRSGAKCDYAWHNHGSHCYRIFYNKQTWFEAADRCAKYGGALTTVEDALEDGFLGGLLTGPGLNLPHWIGVIRKNMEMPAVWVDGVKRNFSRWRTGDADYTKAETTCVRAIASSTSSTEWLAESCDKDYPFVCKKPSN</sequence>
<dbReference type="PANTHER" id="PTHR22803">
    <property type="entry name" value="MANNOSE, PHOSPHOLIPASE, LECTIN RECEPTOR RELATED"/>
    <property type="match status" value="1"/>
</dbReference>
<keyword evidence="4" id="KW-1185">Reference proteome</keyword>
<protein>
    <recommendedName>
        <fullName evidence="2">C-type lectin domain-containing protein</fullName>
    </recommendedName>
</protein>
<accession>A0AA39GUN6</accession>
<evidence type="ECO:0000256" key="1">
    <source>
        <dbReference type="SAM" id="SignalP"/>
    </source>
</evidence>
<feature type="chain" id="PRO_5041406797" description="C-type lectin domain-containing protein" evidence="1">
    <location>
        <begin position="23"/>
        <end position="169"/>
    </location>
</feature>
<name>A0AA39GUN6_9BILA</name>
<evidence type="ECO:0000313" key="3">
    <source>
        <dbReference type="EMBL" id="KAK0393900.1"/>
    </source>
</evidence>
<dbReference type="InterPro" id="IPR050111">
    <property type="entry name" value="C-type_lectin/snaclec_domain"/>
</dbReference>
<dbReference type="Pfam" id="PF00059">
    <property type="entry name" value="Lectin_C"/>
    <property type="match status" value="1"/>
</dbReference>
<dbReference type="EMBL" id="JAUCMV010000005">
    <property type="protein sequence ID" value="KAK0393900.1"/>
    <property type="molecule type" value="Genomic_DNA"/>
</dbReference>
<gene>
    <name evidence="3" type="ORF">QR680_000460</name>
</gene>
<dbReference type="SMART" id="SM00034">
    <property type="entry name" value="CLECT"/>
    <property type="match status" value="1"/>
</dbReference>
<dbReference type="InterPro" id="IPR001304">
    <property type="entry name" value="C-type_lectin-like"/>
</dbReference>
<keyword evidence="1" id="KW-0732">Signal</keyword>
<feature type="domain" description="C-type lectin" evidence="2">
    <location>
        <begin position="45"/>
        <end position="165"/>
    </location>
</feature>
<dbReference type="Proteomes" id="UP001175271">
    <property type="component" value="Unassembled WGS sequence"/>
</dbReference>
<dbReference type="SUPFAM" id="SSF56436">
    <property type="entry name" value="C-type lectin-like"/>
    <property type="match status" value="1"/>
</dbReference>
<dbReference type="AlphaFoldDB" id="A0AA39GUN6"/>
<feature type="signal peptide" evidence="1">
    <location>
        <begin position="1"/>
        <end position="22"/>
    </location>
</feature>
<dbReference type="InterPro" id="IPR016186">
    <property type="entry name" value="C-type_lectin-like/link_sf"/>
</dbReference>
<evidence type="ECO:0000259" key="2">
    <source>
        <dbReference type="PROSITE" id="PS50041"/>
    </source>
</evidence>
<dbReference type="CDD" id="cd00037">
    <property type="entry name" value="CLECT"/>
    <property type="match status" value="1"/>
</dbReference>
<dbReference type="PROSITE" id="PS50041">
    <property type="entry name" value="C_TYPE_LECTIN_2"/>
    <property type="match status" value="1"/>
</dbReference>
<dbReference type="Gene3D" id="3.10.100.10">
    <property type="entry name" value="Mannose-Binding Protein A, subunit A"/>
    <property type="match status" value="1"/>
</dbReference>
<organism evidence="3 4">
    <name type="scientific">Steinernema hermaphroditum</name>
    <dbReference type="NCBI Taxonomy" id="289476"/>
    <lineage>
        <taxon>Eukaryota</taxon>
        <taxon>Metazoa</taxon>
        <taxon>Ecdysozoa</taxon>
        <taxon>Nematoda</taxon>
        <taxon>Chromadorea</taxon>
        <taxon>Rhabditida</taxon>
        <taxon>Tylenchina</taxon>
        <taxon>Panagrolaimomorpha</taxon>
        <taxon>Strongyloidoidea</taxon>
        <taxon>Steinernematidae</taxon>
        <taxon>Steinernema</taxon>
    </lineage>
</organism>
<comment type="caution">
    <text evidence="3">The sequence shown here is derived from an EMBL/GenBank/DDBJ whole genome shotgun (WGS) entry which is preliminary data.</text>
</comment>
<evidence type="ECO:0000313" key="4">
    <source>
        <dbReference type="Proteomes" id="UP001175271"/>
    </source>
</evidence>
<proteinExistence type="predicted"/>
<reference evidence="3" key="1">
    <citation type="submission" date="2023-06" db="EMBL/GenBank/DDBJ databases">
        <title>Genomic analysis of the entomopathogenic nematode Steinernema hermaphroditum.</title>
        <authorList>
            <person name="Schwarz E.M."/>
            <person name="Heppert J.K."/>
            <person name="Baniya A."/>
            <person name="Schwartz H.T."/>
            <person name="Tan C.-H."/>
            <person name="Antoshechkin I."/>
            <person name="Sternberg P.W."/>
            <person name="Goodrich-Blair H."/>
            <person name="Dillman A.R."/>
        </authorList>
    </citation>
    <scope>NUCLEOTIDE SEQUENCE</scope>
    <source>
        <strain evidence="3">PS9179</strain>
        <tissue evidence="3">Whole animal</tissue>
    </source>
</reference>